<keyword evidence="9" id="KW-1185">Reference proteome</keyword>
<dbReference type="Proteomes" id="UP001140453">
    <property type="component" value="Unassembled WGS sequence"/>
</dbReference>
<accession>A0A9W9CTV3</accession>
<comment type="caution">
    <text evidence="8">The sequence shown here is derived from an EMBL/GenBank/DDBJ whole genome shotgun (WGS) entry which is preliminary data.</text>
</comment>
<evidence type="ECO:0000313" key="8">
    <source>
        <dbReference type="EMBL" id="KAJ4388005.1"/>
    </source>
</evidence>
<evidence type="ECO:0000256" key="2">
    <source>
        <dbReference type="ARBA" id="ARBA00009540"/>
    </source>
</evidence>
<reference evidence="8" key="1">
    <citation type="submission" date="2022-10" db="EMBL/GenBank/DDBJ databases">
        <title>Tapping the CABI collections for fungal endophytes: first genome assemblies for Collariella, Neodidymelliopsis, Ascochyta clinopodiicola, Didymella pomorum, Didymosphaeria variabile, Neocosmospora piperis and Neocucurbitaria cava.</title>
        <authorList>
            <person name="Hill R."/>
        </authorList>
    </citation>
    <scope>NUCLEOTIDE SEQUENCE</scope>
    <source>
        <strain evidence="8">IMI 355082</strain>
    </source>
</reference>
<dbReference type="PROSITE" id="PS51886">
    <property type="entry name" value="TLDC"/>
    <property type="match status" value="1"/>
</dbReference>
<dbReference type="PANTHER" id="PTHR23354">
    <property type="entry name" value="NUCLEOLAR PROTEIN 7/ESTROGEN RECEPTOR COACTIVATOR-RELATED"/>
    <property type="match status" value="1"/>
</dbReference>
<gene>
    <name evidence="8" type="primary">OXR1</name>
    <name evidence="8" type="ORF">N0V93_008608</name>
</gene>
<dbReference type="EMBL" id="JAPEVB010000005">
    <property type="protein sequence ID" value="KAJ4388005.1"/>
    <property type="molecule type" value="Genomic_DNA"/>
</dbReference>
<evidence type="ECO:0000313" key="9">
    <source>
        <dbReference type="Proteomes" id="UP001140453"/>
    </source>
</evidence>
<feature type="compositionally biased region" description="Polar residues" evidence="6">
    <location>
        <begin position="19"/>
        <end position="35"/>
    </location>
</feature>
<dbReference type="OrthoDB" id="26679at2759"/>
<feature type="region of interest" description="Disordered" evidence="6">
    <location>
        <begin position="223"/>
        <end position="264"/>
    </location>
</feature>
<dbReference type="GO" id="GO:0005634">
    <property type="term" value="C:nucleus"/>
    <property type="evidence" value="ECO:0007669"/>
    <property type="project" value="TreeGrafter"/>
</dbReference>
<keyword evidence="3" id="KW-0496">Mitochondrion</keyword>
<evidence type="ECO:0000256" key="3">
    <source>
        <dbReference type="ARBA" id="ARBA00023128"/>
    </source>
</evidence>
<name>A0A9W9CTV3_9PEZI</name>
<comment type="function">
    <text evidence="4">May be involved in protection from oxidative damage.</text>
</comment>
<evidence type="ECO:0000256" key="4">
    <source>
        <dbReference type="ARBA" id="ARBA00037112"/>
    </source>
</evidence>
<sequence>MAYHDHDRRTRQTRLDDYSPSTSGAATPITSGATPSSYLHSSVSGLVSGFGGLVRRFSDMTTAQQAQQKEGAAPYGNHLGWPNYMDNNGINGVYTPPIHRSASPMGPPPLEPLQLKGFREDTRESSRLLTPAVAEEIRIMIPERQRIDDEWNLVYSLDQDGASLGTLYEACSDYIGERASFVLVVRDNDGGPYTIHIPPPTTPPPPPAPGPEEDLLIDFSDIPDPPPADDFSDIPEPPEAPGFSSANSNSTIAPSQFTPAPAALPRTASPAISIGPSIRFKAFPYSGENDFYMYCEPHCLSVGGGDGHYGLWLNDSLEKGVSSRCLTFGNEPLSDEGEKFGILGVEMWKIGRRGWR</sequence>
<dbReference type="PANTHER" id="PTHR23354:SF62">
    <property type="entry name" value="MUSTARD, ISOFORM V"/>
    <property type="match status" value="1"/>
</dbReference>
<comment type="similarity">
    <text evidence="2">Belongs to the OXR1 family.</text>
</comment>
<dbReference type="AlphaFoldDB" id="A0A9W9CTV3"/>
<feature type="domain" description="TLDc" evidence="7">
    <location>
        <begin position="127"/>
        <end position="351"/>
    </location>
</feature>
<organism evidence="8 9">
    <name type="scientific">Gnomoniopsis smithogilvyi</name>
    <dbReference type="NCBI Taxonomy" id="1191159"/>
    <lineage>
        <taxon>Eukaryota</taxon>
        <taxon>Fungi</taxon>
        <taxon>Dikarya</taxon>
        <taxon>Ascomycota</taxon>
        <taxon>Pezizomycotina</taxon>
        <taxon>Sordariomycetes</taxon>
        <taxon>Sordariomycetidae</taxon>
        <taxon>Diaporthales</taxon>
        <taxon>Gnomoniaceae</taxon>
        <taxon>Gnomoniopsis</taxon>
    </lineage>
</organism>
<dbReference type="Pfam" id="PF07534">
    <property type="entry name" value="TLD"/>
    <property type="match status" value="1"/>
</dbReference>
<dbReference type="InterPro" id="IPR006571">
    <property type="entry name" value="TLDc_dom"/>
</dbReference>
<evidence type="ECO:0000256" key="1">
    <source>
        <dbReference type="ARBA" id="ARBA00004173"/>
    </source>
</evidence>
<feature type="compositionally biased region" description="Polar residues" evidence="6">
    <location>
        <begin position="244"/>
        <end position="258"/>
    </location>
</feature>
<evidence type="ECO:0000256" key="5">
    <source>
        <dbReference type="ARBA" id="ARBA00040604"/>
    </source>
</evidence>
<feature type="compositionally biased region" description="Basic and acidic residues" evidence="6">
    <location>
        <begin position="1"/>
        <end position="17"/>
    </location>
</feature>
<evidence type="ECO:0000259" key="7">
    <source>
        <dbReference type="PROSITE" id="PS51886"/>
    </source>
</evidence>
<evidence type="ECO:0000256" key="6">
    <source>
        <dbReference type="SAM" id="MobiDB-lite"/>
    </source>
</evidence>
<protein>
    <recommendedName>
        <fullName evidence="5">Oxidation resistance protein 1</fullName>
    </recommendedName>
</protein>
<dbReference type="SMART" id="SM00584">
    <property type="entry name" value="TLDc"/>
    <property type="match status" value="1"/>
</dbReference>
<comment type="subcellular location">
    <subcellularLocation>
        <location evidence="1">Mitochondrion</location>
    </subcellularLocation>
</comment>
<dbReference type="GO" id="GO:0006979">
    <property type="term" value="P:response to oxidative stress"/>
    <property type="evidence" value="ECO:0007669"/>
    <property type="project" value="TreeGrafter"/>
</dbReference>
<proteinExistence type="inferred from homology"/>
<dbReference type="GO" id="GO:0005739">
    <property type="term" value="C:mitochondrion"/>
    <property type="evidence" value="ECO:0007669"/>
    <property type="project" value="UniProtKB-SubCell"/>
</dbReference>
<feature type="region of interest" description="Disordered" evidence="6">
    <location>
        <begin position="1"/>
        <end position="38"/>
    </location>
</feature>